<keyword evidence="2" id="KW-0472">Membrane</keyword>
<proteinExistence type="inferred from homology"/>
<evidence type="ECO:0000313" key="5">
    <source>
        <dbReference type="WBParaSite" id="ACRNAN_scaffold23129.g15217.t1"/>
    </source>
</evidence>
<reference evidence="5" key="1">
    <citation type="submission" date="2022-11" db="UniProtKB">
        <authorList>
            <consortium name="WormBaseParasite"/>
        </authorList>
    </citation>
    <scope>IDENTIFICATION</scope>
</reference>
<dbReference type="InterPro" id="IPR042178">
    <property type="entry name" value="Serpin_sf_1"/>
</dbReference>
<dbReference type="GO" id="GO:0005615">
    <property type="term" value="C:extracellular space"/>
    <property type="evidence" value="ECO:0007669"/>
    <property type="project" value="InterPro"/>
</dbReference>
<feature type="domain" description="Serpin" evidence="3">
    <location>
        <begin position="6"/>
        <end position="157"/>
    </location>
</feature>
<dbReference type="Pfam" id="PF00079">
    <property type="entry name" value="Serpin"/>
    <property type="match status" value="1"/>
</dbReference>
<keyword evidence="2" id="KW-0812">Transmembrane</keyword>
<keyword evidence="4" id="KW-1185">Reference proteome</keyword>
<dbReference type="WBParaSite" id="ACRNAN_scaffold23129.g15217.t1">
    <property type="protein sequence ID" value="ACRNAN_scaffold23129.g15217.t1"/>
    <property type="gene ID" value="ACRNAN_scaffold23129.g15217"/>
</dbReference>
<dbReference type="PANTHER" id="PTHR11461:SF211">
    <property type="entry name" value="GH10112P-RELATED"/>
    <property type="match status" value="1"/>
</dbReference>
<dbReference type="PANTHER" id="PTHR11461">
    <property type="entry name" value="SERINE PROTEASE INHIBITOR, SERPIN"/>
    <property type="match status" value="1"/>
</dbReference>
<dbReference type="AlphaFoldDB" id="A0A914DC82"/>
<dbReference type="InterPro" id="IPR036186">
    <property type="entry name" value="Serpin_sf"/>
</dbReference>
<dbReference type="GO" id="GO:0004867">
    <property type="term" value="F:serine-type endopeptidase inhibitor activity"/>
    <property type="evidence" value="ECO:0007669"/>
    <property type="project" value="InterPro"/>
</dbReference>
<name>A0A914DC82_9BILA</name>
<sequence>MSLVEAQADFGLNLLRSTTNAASQSMIISPISISIALAMCYAGAKNSTADQISKAIAGDATNNEILDYFSSVMTQLNLRNKSYELDSANRIYVQEKFQLLQNYKQILTDKFQGQFENIDFINSGAAAQVKTFVFLYAINGLTRMILANAIYFKGTWEY</sequence>
<comment type="similarity">
    <text evidence="1">Belongs to the serpin family.</text>
</comment>
<dbReference type="InterPro" id="IPR000215">
    <property type="entry name" value="Serpin_fam"/>
</dbReference>
<keyword evidence="2" id="KW-1133">Transmembrane helix</keyword>
<evidence type="ECO:0000256" key="1">
    <source>
        <dbReference type="ARBA" id="ARBA00009500"/>
    </source>
</evidence>
<accession>A0A914DC82</accession>
<protein>
    <submittedName>
        <fullName evidence="5">Serpin domain-containing protein</fullName>
    </submittedName>
</protein>
<dbReference type="Gene3D" id="3.30.497.10">
    <property type="entry name" value="Antithrombin, subunit I, domain 2"/>
    <property type="match status" value="1"/>
</dbReference>
<evidence type="ECO:0000259" key="3">
    <source>
        <dbReference type="Pfam" id="PF00079"/>
    </source>
</evidence>
<dbReference type="InterPro" id="IPR023796">
    <property type="entry name" value="Serpin_dom"/>
</dbReference>
<dbReference type="Proteomes" id="UP000887540">
    <property type="component" value="Unplaced"/>
</dbReference>
<evidence type="ECO:0000313" key="4">
    <source>
        <dbReference type="Proteomes" id="UP000887540"/>
    </source>
</evidence>
<organism evidence="4 5">
    <name type="scientific">Acrobeloides nanus</name>
    <dbReference type="NCBI Taxonomy" id="290746"/>
    <lineage>
        <taxon>Eukaryota</taxon>
        <taxon>Metazoa</taxon>
        <taxon>Ecdysozoa</taxon>
        <taxon>Nematoda</taxon>
        <taxon>Chromadorea</taxon>
        <taxon>Rhabditida</taxon>
        <taxon>Tylenchina</taxon>
        <taxon>Cephalobomorpha</taxon>
        <taxon>Cephaloboidea</taxon>
        <taxon>Cephalobidae</taxon>
        <taxon>Acrobeloides</taxon>
    </lineage>
</organism>
<evidence type="ECO:0000256" key="2">
    <source>
        <dbReference type="SAM" id="Phobius"/>
    </source>
</evidence>
<feature type="transmembrane region" description="Helical" evidence="2">
    <location>
        <begin position="22"/>
        <end position="44"/>
    </location>
</feature>
<dbReference type="SUPFAM" id="SSF56574">
    <property type="entry name" value="Serpins"/>
    <property type="match status" value="1"/>
</dbReference>